<evidence type="ECO:0000313" key="4">
    <source>
        <dbReference type="Proteomes" id="UP000005629"/>
    </source>
</evidence>
<dbReference type="Gene3D" id="2.160.20.10">
    <property type="entry name" value="Single-stranded right-handed beta-helix, Pectin lyase-like"/>
    <property type="match status" value="1"/>
</dbReference>
<dbReference type="InterPro" id="IPR012334">
    <property type="entry name" value="Pectin_lyas_fold"/>
</dbReference>
<feature type="region of interest" description="Disordered" evidence="1">
    <location>
        <begin position="24"/>
        <end position="69"/>
    </location>
</feature>
<dbReference type="KEGG" id="hhi:HAH_5166"/>
<dbReference type="GeneID" id="23803007"/>
<reference evidence="3 4" key="1">
    <citation type="journal article" date="2011" name="J. Bacteriol.">
        <title>Complete genome sequence of Haloarcula hispanica, a model haloarchaeon for studying genetics, metabolism, and virus-host interaction.</title>
        <authorList>
            <person name="Liu H."/>
            <person name="Wu Z."/>
            <person name="Li M."/>
            <person name="Zhang F."/>
            <person name="Zheng H."/>
            <person name="Han J."/>
            <person name="Liu J."/>
            <person name="Zhou J."/>
            <person name="Wang S."/>
            <person name="Xiang H."/>
        </authorList>
    </citation>
    <scope>NUCLEOTIDE SEQUENCE [LARGE SCALE GENOMIC DNA]</scope>
    <source>
        <strain evidence="4">ATCC 33960 / DSM 4426 / JCM 8911 / NBRC 102182 / NCIMB 2187 / VKM B-1755</strain>
        <plasmid evidence="3 4">pHH400</plasmid>
    </source>
</reference>
<feature type="compositionally biased region" description="Polar residues" evidence="1">
    <location>
        <begin position="28"/>
        <end position="38"/>
    </location>
</feature>
<dbReference type="AlphaFoldDB" id="G0I078"/>
<dbReference type="Pfam" id="PF12708">
    <property type="entry name" value="Pect-lyase_RHGA_epim"/>
    <property type="match status" value="1"/>
</dbReference>
<dbReference type="RefSeq" id="WP_014031156.1">
    <property type="nucleotide sequence ID" value="NC_015944.1"/>
</dbReference>
<proteinExistence type="predicted"/>
<evidence type="ECO:0000256" key="1">
    <source>
        <dbReference type="SAM" id="MobiDB-lite"/>
    </source>
</evidence>
<feature type="domain" description="Rhamnogalacturonase A/B/Epimerase-like pectate lyase" evidence="2">
    <location>
        <begin position="74"/>
        <end position="277"/>
    </location>
</feature>
<feature type="compositionally biased region" description="Low complexity" evidence="1">
    <location>
        <begin position="53"/>
        <end position="64"/>
    </location>
</feature>
<dbReference type="Proteomes" id="UP000005629">
    <property type="component" value="Plasmid pHH400"/>
</dbReference>
<dbReference type="HOGENOM" id="CLU_592659_0_0_2"/>
<feature type="region of interest" description="Disordered" evidence="1">
    <location>
        <begin position="422"/>
        <end position="461"/>
    </location>
</feature>
<dbReference type="OrthoDB" id="219630at2157"/>
<evidence type="ECO:0000313" key="3">
    <source>
        <dbReference type="EMBL" id="AEM59299.1"/>
    </source>
</evidence>
<sequence length="461" mass="49121">MPDKQLTRRSLLAALGISGTGIGLYAIDSSSRGENRNQPSDGDDNSPTPSPSPSTDSSPNDQTPQQQETPVVADVVEYGASVDGETDDTAAIKRAIDAAAPDGIVEFPPGEVLISPQRDLPGAITLDQRQQNVTLRGPEQETARLVMAPGQDGVHYGLHITPRTGSEDDEIRLEHLTIDLNSDKQSGVGTAIRTNGADGQLAMRDCVVTSTRNSGVKMVGGMDADIRYCTFKDNGDESYAHAITPNQTAQKTQTVIKNVYCTNQRGVSIDVGTDENKDLQTVRVEECIIKNSFGALKVDPTAASVSVTNTQMLGDAETRIPVKMNPFDFYMADIRLDNVLIDGGGWPGLDLPNRSTLQLNEVAIKNVDKNNVERGNDRGGIRTEKLDFGTSGRISIHNVGTDNSGPALKIFEGSGSIDEVIHDGTGGLGRNDGVTVARETQGGDPLEPDVVSESDVGPRTK</sequence>
<accession>G0I078</accession>
<organism evidence="3 4">
    <name type="scientific">Haloarcula hispanica (strain ATCC 33960 / DSM 4426 / JCM 8911 / NBRC 102182 / NCIMB 2187 / VKM B-1755)</name>
    <dbReference type="NCBI Taxonomy" id="634497"/>
    <lineage>
        <taxon>Archaea</taxon>
        <taxon>Methanobacteriati</taxon>
        <taxon>Methanobacteriota</taxon>
        <taxon>Stenosarchaea group</taxon>
        <taxon>Halobacteria</taxon>
        <taxon>Halobacteriales</taxon>
        <taxon>Haloarculaceae</taxon>
        <taxon>Haloarcula</taxon>
    </lineage>
</organism>
<dbReference type="InterPro" id="IPR024535">
    <property type="entry name" value="RHGA/B-epi-like_pectate_lyase"/>
</dbReference>
<dbReference type="eggNOG" id="arCOG10133">
    <property type="taxonomic scope" value="Archaea"/>
</dbReference>
<dbReference type="SUPFAM" id="SSF51126">
    <property type="entry name" value="Pectin lyase-like"/>
    <property type="match status" value="1"/>
</dbReference>
<protein>
    <recommendedName>
        <fullName evidence="2">Rhamnogalacturonase A/B/Epimerase-like pectate lyase domain-containing protein</fullName>
    </recommendedName>
</protein>
<gene>
    <name evidence="3" type="ordered locus">HAH_5166</name>
</gene>
<dbReference type="EMBL" id="CP002923">
    <property type="protein sequence ID" value="AEM59299.1"/>
    <property type="molecule type" value="Genomic_DNA"/>
</dbReference>
<evidence type="ECO:0000259" key="2">
    <source>
        <dbReference type="Pfam" id="PF12708"/>
    </source>
</evidence>
<geneLocation type="plasmid" evidence="3 4">
    <name>pHH400</name>
</geneLocation>
<name>G0I078_HALHT</name>
<keyword evidence="3" id="KW-0614">Plasmid</keyword>
<dbReference type="InterPro" id="IPR011050">
    <property type="entry name" value="Pectin_lyase_fold/virulence"/>
</dbReference>